<accession>A0ABR1S0Z1</accession>
<evidence type="ECO:0000313" key="2">
    <source>
        <dbReference type="Proteomes" id="UP001444661"/>
    </source>
</evidence>
<name>A0ABR1S0Z1_9PEZI</name>
<dbReference type="Proteomes" id="UP001444661">
    <property type="component" value="Unassembled WGS sequence"/>
</dbReference>
<comment type="caution">
    <text evidence="1">The sequence shown here is derived from an EMBL/GenBank/DDBJ whole genome shotgun (WGS) entry which is preliminary data.</text>
</comment>
<organism evidence="1 2">
    <name type="scientific">Apiospora rasikravindrae</name>
    <dbReference type="NCBI Taxonomy" id="990691"/>
    <lineage>
        <taxon>Eukaryota</taxon>
        <taxon>Fungi</taxon>
        <taxon>Dikarya</taxon>
        <taxon>Ascomycota</taxon>
        <taxon>Pezizomycotina</taxon>
        <taxon>Sordariomycetes</taxon>
        <taxon>Xylariomycetidae</taxon>
        <taxon>Amphisphaeriales</taxon>
        <taxon>Apiosporaceae</taxon>
        <taxon>Apiospora</taxon>
    </lineage>
</organism>
<proteinExistence type="predicted"/>
<gene>
    <name evidence="1" type="ORF">PG993_011916</name>
</gene>
<protein>
    <submittedName>
        <fullName evidence="1">Uncharacterized protein</fullName>
    </submittedName>
</protein>
<dbReference type="EMBL" id="JAQQWK010000011">
    <property type="protein sequence ID" value="KAK8023850.1"/>
    <property type="molecule type" value="Genomic_DNA"/>
</dbReference>
<reference evidence="1 2" key="1">
    <citation type="submission" date="2023-01" db="EMBL/GenBank/DDBJ databases">
        <title>Analysis of 21 Apiospora genomes using comparative genomics revels a genus with tremendous synthesis potential of carbohydrate active enzymes and secondary metabolites.</title>
        <authorList>
            <person name="Sorensen T."/>
        </authorList>
    </citation>
    <scope>NUCLEOTIDE SEQUENCE [LARGE SCALE GENOMIC DNA]</scope>
    <source>
        <strain evidence="1 2">CBS 33761</strain>
    </source>
</reference>
<evidence type="ECO:0000313" key="1">
    <source>
        <dbReference type="EMBL" id="KAK8023850.1"/>
    </source>
</evidence>
<sequence length="155" mass="18021">MVLDEEYRADRIMRGFGSPNQNLKGERQHWNAKNWLVTETDSHMGAVIEMYGVDSSHTTGIDVCEIQALIILLDRQVVLRPRKQKLKAWLVSVQMNRGFRALEAWLDQSVDEYVFHFAVVDERGWPRDSESHKTIDGSTDEWKWLLSYVLAQSID</sequence>
<keyword evidence="2" id="KW-1185">Reference proteome</keyword>